<feature type="transmembrane region" description="Helical" evidence="9">
    <location>
        <begin position="1016"/>
        <end position="1038"/>
    </location>
</feature>
<evidence type="ECO:0000256" key="7">
    <source>
        <dbReference type="ARBA" id="ARBA00023136"/>
    </source>
</evidence>
<name>A0AAD9FSS9_PAPLA</name>
<dbReference type="Gene3D" id="3.40.50.300">
    <property type="entry name" value="P-loop containing nucleotide triphosphate hydrolases"/>
    <property type="match status" value="1"/>
</dbReference>
<keyword evidence="13" id="KW-1185">Reference proteome</keyword>
<keyword evidence="4" id="KW-0547">Nucleotide-binding</keyword>
<organism evidence="12 13">
    <name type="scientific">Papiliotrema laurentii</name>
    <name type="common">Cryptococcus laurentii</name>
    <dbReference type="NCBI Taxonomy" id="5418"/>
    <lineage>
        <taxon>Eukaryota</taxon>
        <taxon>Fungi</taxon>
        <taxon>Dikarya</taxon>
        <taxon>Basidiomycota</taxon>
        <taxon>Agaricomycotina</taxon>
        <taxon>Tremellomycetes</taxon>
        <taxon>Tremellales</taxon>
        <taxon>Rhynchogastremaceae</taxon>
        <taxon>Papiliotrema</taxon>
    </lineage>
</organism>
<dbReference type="GO" id="GO:0140359">
    <property type="term" value="F:ABC-type transporter activity"/>
    <property type="evidence" value="ECO:0007669"/>
    <property type="project" value="InterPro"/>
</dbReference>
<keyword evidence="6 9" id="KW-1133">Transmembrane helix</keyword>
<dbReference type="AlphaFoldDB" id="A0AAD9FSS9"/>
<feature type="chain" id="PRO_5042264773" description="ABC transporter domain-containing protein" evidence="10">
    <location>
        <begin position="23"/>
        <end position="1042"/>
    </location>
</feature>
<dbReference type="SMART" id="SM00382">
    <property type="entry name" value="AAA"/>
    <property type="match status" value="1"/>
</dbReference>
<dbReference type="InterPro" id="IPR050352">
    <property type="entry name" value="ABCG_transporters"/>
</dbReference>
<dbReference type="Pfam" id="PF01061">
    <property type="entry name" value="ABC2_membrane"/>
    <property type="match status" value="1"/>
</dbReference>
<dbReference type="InterPro" id="IPR013525">
    <property type="entry name" value="ABC2_TM"/>
</dbReference>
<evidence type="ECO:0000256" key="3">
    <source>
        <dbReference type="ARBA" id="ARBA00022692"/>
    </source>
</evidence>
<feature type="transmembrane region" description="Helical" evidence="9">
    <location>
        <begin position="328"/>
        <end position="351"/>
    </location>
</feature>
<feature type="signal peptide" evidence="10">
    <location>
        <begin position="1"/>
        <end position="22"/>
    </location>
</feature>
<evidence type="ECO:0000313" key="13">
    <source>
        <dbReference type="Proteomes" id="UP001182556"/>
    </source>
</evidence>
<dbReference type="PROSITE" id="PS00211">
    <property type="entry name" value="ABC_TRANSPORTER_1"/>
    <property type="match status" value="1"/>
</dbReference>
<accession>A0AAD9FSS9</accession>
<feature type="transmembrane region" description="Helical" evidence="9">
    <location>
        <begin position="862"/>
        <end position="889"/>
    </location>
</feature>
<reference evidence="12" key="1">
    <citation type="submission" date="2023-02" db="EMBL/GenBank/DDBJ databases">
        <title>Identification and recombinant expression of a fungal hydrolase from Papiliotrema laurentii that hydrolyzes apple cutin and clears colloidal polyester polyurethane.</title>
        <authorList>
            <consortium name="DOE Joint Genome Institute"/>
            <person name="Roman V.A."/>
            <person name="Bojanowski C."/>
            <person name="Crable B.R."/>
            <person name="Wagner D.N."/>
            <person name="Hung C.S."/>
            <person name="Nadeau L.J."/>
            <person name="Schratz L."/>
            <person name="Haridas S."/>
            <person name="Pangilinan J."/>
            <person name="Lipzen A."/>
            <person name="Na H."/>
            <person name="Yan M."/>
            <person name="Ng V."/>
            <person name="Grigoriev I.V."/>
            <person name="Spatafora J.W."/>
            <person name="Barlow D."/>
            <person name="Biffinger J."/>
            <person name="Kelley-Loughnane N."/>
            <person name="Varaljay V.A."/>
            <person name="Crookes-Goodson W.J."/>
        </authorList>
    </citation>
    <scope>NUCLEOTIDE SEQUENCE</scope>
    <source>
        <strain evidence="12">5307AH</strain>
    </source>
</reference>
<keyword evidence="5" id="KW-0067">ATP-binding</keyword>
<evidence type="ECO:0000256" key="8">
    <source>
        <dbReference type="SAM" id="MobiDB-lite"/>
    </source>
</evidence>
<comment type="subcellular location">
    <subcellularLocation>
        <location evidence="1">Membrane</location>
        <topology evidence="1">Multi-pass membrane protein</topology>
    </subcellularLocation>
</comment>
<dbReference type="GO" id="GO:0005524">
    <property type="term" value="F:ATP binding"/>
    <property type="evidence" value="ECO:0007669"/>
    <property type="project" value="UniProtKB-KW"/>
</dbReference>
<dbReference type="InterPro" id="IPR043926">
    <property type="entry name" value="ABCG_dom"/>
</dbReference>
<feature type="region of interest" description="Disordered" evidence="8">
    <location>
        <begin position="683"/>
        <end position="714"/>
    </location>
</feature>
<feature type="transmembrane region" description="Helical" evidence="9">
    <location>
        <begin position="818"/>
        <end position="841"/>
    </location>
</feature>
<dbReference type="SUPFAM" id="SSF52540">
    <property type="entry name" value="P-loop containing nucleoside triphosphate hydrolases"/>
    <property type="match status" value="1"/>
</dbReference>
<evidence type="ECO:0000256" key="5">
    <source>
        <dbReference type="ARBA" id="ARBA00022840"/>
    </source>
</evidence>
<protein>
    <recommendedName>
        <fullName evidence="11">ABC transporter domain-containing protein</fullName>
    </recommendedName>
</protein>
<feature type="compositionally biased region" description="Basic and acidic residues" evidence="8">
    <location>
        <begin position="696"/>
        <end position="713"/>
    </location>
</feature>
<keyword evidence="7 9" id="KW-0472">Membrane</keyword>
<evidence type="ECO:0000256" key="6">
    <source>
        <dbReference type="ARBA" id="ARBA00022989"/>
    </source>
</evidence>
<feature type="transmembrane region" description="Helical" evidence="9">
    <location>
        <begin position="785"/>
        <end position="806"/>
    </location>
</feature>
<dbReference type="InterPro" id="IPR027417">
    <property type="entry name" value="P-loop_NTPase"/>
</dbReference>
<evidence type="ECO:0000256" key="2">
    <source>
        <dbReference type="ARBA" id="ARBA00022448"/>
    </source>
</evidence>
<keyword evidence="2" id="KW-0813">Transport</keyword>
<dbReference type="Proteomes" id="UP001182556">
    <property type="component" value="Unassembled WGS sequence"/>
</dbReference>
<feature type="domain" description="ABC transporter" evidence="11">
    <location>
        <begin position="403"/>
        <end position="648"/>
    </location>
</feature>
<dbReference type="EMBL" id="JAODAN010000003">
    <property type="protein sequence ID" value="KAK1925517.1"/>
    <property type="molecule type" value="Genomic_DNA"/>
</dbReference>
<keyword evidence="3 9" id="KW-0812">Transmembrane</keyword>
<comment type="caution">
    <text evidence="12">The sequence shown here is derived from an EMBL/GenBank/DDBJ whole genome shotgun (WGS) entry which is preliminary data.</text>
</comment>
<sequence>MRLNLALPFFAYGFTLLPSVTAQTCSQYGTLDSGSCLCPPGFNPTGATSNNCDLPVCGGNLFQPGPVAPGGDGGLGNLTQGAGGCACSEGFSGPACTVCTSSSACQSSLNGFLNSSNAISSSSLNSSLTCSQIPTTYSSSQMTCNVIARLLQSLFPLPSTLTITRTLNSSLVPGGSRTLHETGLIGGDGQVHAQLWYDGTEQFYCLADGCSQTVKNQGGAINGSTWVCPTLNCTCRPGTDFCGRNRISTSQNLTGAINVLRGPLTIDCSGSDVGSCSFNSPFLGSIFGSQGLGLSGCTFGECVQQYVIDQAEGIATAVASGNSLSGGVIAGLAVVGAILLAIVALIVWGLLAQRRARRHMIADGAMPKSGGVGIMWTDVGYEVKTARHPWKRAIIWFKGSGNTQVQDQSSEGGQAIGPNGGKIVLRESCGQISPGGMVCILGPSGAGKSTLVDILAGKRKAGTVEGTVRFTHKDGGRRVKIGYVDQSDVLSPTSTVLETLLFAAKLRLPENVPAEFKIERAHTVLTQLGLEHVAQTRVGSSEHRGISGGEMRRVSIGIELVAAPDVLVLDEPTSGLDSVSAARLVKLLRTLTESPNRTTIIASIHQPSSALYHSFDQVILLAQGRQLYFGPGGSRPAEYFANHGRPCPAGYNVADHLLEIASAPIDGLPTGTAAVIASVDGASGTTTTTQSSNASDRPDKTSLERQSSVDKSDTPFVEKSNLMTYPPSTLLSEHGGSDGIEASRLGQSSNKESKWWPRTRCATTFLTQIEVLSGREWRNLKRDKTLLVAHIGFACIVGVFAGGLYFKVGLTIAGFQNRVGSLFFLGLLIAFSSLSALYNLVEVKGLFLRERAGSFYSPQAWLLSRILFDVIPLRLIPTILVSVIVYFMVGLSRHADRFFKYLLILVEYSLGMTLFNFLLACVFTHGGVAILLSSLCNLFLMTYAGFFVNLNQIPPVLRWLRYFSTLGYTLEALAVNEVGSGLMIVDVLSGVPIEINAQVIMETLFGFKLENYYRDVLILFAFIAGFGVLLVGAVVFLLRERR</sequence>
<dbReference type="GO" id="GO:0016887">
    <property type="term" value="F:ATP hydrolysis activity"/>
    <property type="evidence" value="ECO:0007669"/>
    <property type="project" value="InterPro"/>
</dbReference>
<proteinExistence type="predicted"/>
<dbReference type="Pfam" id="PF00005">
    <property type="entry name" value="ABC_tran"/>
    <property type="match status" value="1"/>
</dbReference>
<keyword evidence="10" id="KW-0732">Signal</keyword>
<evidence type="ECO:0000313" key="12">
    <source>
        <dbReference type="EMBL" id="KAK1925517.1"/>
    </source>
</evidence>
<dbReference type="InterPro" id="IPR017871">
    <property type="entry name" value="ABC_transporter-like_CS"/>
</dbReference>
<gene>
    <name evidence="12" type="ORF">DB88DRAFT_484202</name>
</gene>
<dbReference type="PANTHER" id="PTHR48041:SF139">
    <property type="entry name" value="PROTEIN SCARLET"/>
    <property type="match status" value="1"/>
</dbReference>
<feature type="transmembrane region" description="Helical" evidence="9">
    <location>
        <begin position="901"/>
        <end position="923"/>
    </location>
</feature>
<dbReference type="InterPro" id="IPR003439">
    <property type="entry name" value="ABC_transporter-like_ATP-bd"/>
</dbReference>
<dbReference type="GO" id="GO:0016020">
    <property type="term" value="C:membrane"/>
    <property type="evidence" value="ECO:0007669"/>
    <property type="project" value="UniProtKB-SubCell"/>
</dbReference>
<evidence type="ECO:0000256" key="10">
    <source>
        <dbReference type="SAM" id="SignalP"/>
    </source>
</evidence>
<evidence type="ECO:0000259" key="11">
    <source>
        <dbReference type="PROSITE" id="PS50893"/>
    </source>
</evidence>
<dbReference type="InterPro" id="IPR003593">
    <property type="entry name" value="AAA+_ATPase"/>
</dbReference>
<dbReference type="Pfam" id="PF19055">
    <property type="entry name" value="ABC2_membrane_7"/>
    <property type="match status" value="1"/>
</dbReference>
<evidence type="ECO:0000256" key="1">
    <source>
        <dbReference type="ARBA" id="ARBA00004141"/>
    </source>
</evidence>
<evidence type="ECO:0000256" key="9">
    <source>
        <dbReference type="SAM" id="Phobius"/>
    </source>
</evidence>
<evidence type="ECO:0000256" key="4">
    <source>
        <dbReference type="ARBA" id="ARBA00022741"/>
    </source>
</evidence>
<feature type="transmembrane region" description="Helical" evidence="9">
    <location>
        <begin position="930"/>
        <end position="950"/>
    </location>
</feature>
<dbReference type="PROSITE" id="PS50893">
    <property type="entry name" value="ABC_TRANSPORTER_2"/>
    <property type="match status" value="1"/>
</dbReference>
<dbReference type="PANTHER" id="PTHR48041">
    <property type="entry name" value="ABC TRANSPORTER G FAMILY MEMBER 28"/>
    <property type="match status" value="1"/>
</dbReference>